<dbReference type="RefSeq" id="WP_280835734.1">
    <property type="nucleotide sequence ID" value="NZ_JARXVE010000016.1"/>
</dbReference>
<feature type="compositionally biased region" description="Low complexity" evidence="1">
    <location>
        <begin position="1156"/>
        <end position="1181"/>
    </location>
</feature>
<dbReference type="Proteomes" id="UP001160130">
    <property type="component" value="Unassembled WGS sequence"/>
</dbReference>
<dbReference type="InterPro" id="IPR010090">
    <property type="entry name" value="Phage_tape_meas"/>
</dbReference>
<proteinExistence type="predicted"/>
<evidence type="ECO:0000259" key="2">
    <source>
        <dbReference type="Pfam" id="PF10145"/>
    </source>
</evidence>
<feature type="compositionally biased region" description="Polar residues" evidence="1">
    <location>
        <begin position="1146"/>
        <end position="1155"/>
    </location>
</feature>
<dbReference type="Pfam" id="PF10145">
    <property type="entry name" value="PhageMin_Tail"/>
    <property type="match status" value="1"/>
</dbReference>
<organism evidence="3 4">
    <name type="scientific">Mycolicibacterium frederiksbergense</name>
    <dbReference type="NCBI Taxonomy" id="117567"/>
    <lineage>
        <taxon>Bacteria</taxon>
        <taxon>Bacillati</taxon>
        <taxon>Actinomycetota</taxon>
        <taxon>Actinomycetes</taxon>
        <taxon>Mycobacteriales</taxon>
        <taxon>Mycobacteriaceae</taxon>
        <taxon>Mycolicibacterium</taxon>
    </lineage>
</organism>
<keyword evidence="4" id="KW-1185">Reference proteome</keyword>
<dbReference type="EMBL" id="JARXVE010000016">
    <property type="protein sequence ID" value="MDH6199181.1"/>
    <property type="molecule type" value="Genomic_DNA"/>
</dbReference>
<evidence type="ECO:0000313" key="4">
    <source>
        <dbReference type="Proteomes" id="UP001160130"/>
    </source>
</evidence>
<feature type="compositionally biased region" description="Basic and acidic residues" evidence="1">
    <location>
        <begin position="47"/>
        <end position="86"/>
    </location>
</feature>
<accession>A0ABT6L895</accession>
<evidence type="ECO:0000256" key="1">
    <source>
        <dbReference type="SAM" id="MobiDB-lite"/>
    </source>
</evidence>
<gene>
    <name evidence="3" type="ORF">M2272_005849</name>
</gene>
<feature type="region of interest" description="Disordered" evidence="1">
    <location>
        <begin position="1146"/>
        <end position="1189"/>
    </location>
</feature>
<feature type="region of interest" description="Disordered" evidence="1">
    <location>
        <begin position="38"/>
        <end position="93"/>
    </location>
</feature>
<sequence>MPVSIPVGAELDERSATAAAEKARRVFADAGRDAGRAFGSGLGQADEGLRKFEKQAKDSYDRAADAAGKLRSEEEKLQSLRDRGARNDQIVSQAERVEKARRAEARAVRDATDAIRDYEDASSGAGQGFLSGLQGAISGAGTSGQDAANEFVGGFAGSSMLLRLGSAAGPIGLALAGVATIGVFAGRLLASGIADGLATIQLQDQFQAAMGLDEASMARYANAAGQAYANNFGTSVADNLAAARTALQSGLVAPGSSDADVQGVIEQVQGVSQVTGASAEELSRSVTQLMRTGFAGSASDALDIITAGFQDGLDVSHDWLDSINEYSTQFRKLGLGAGDWMTLLKQGLEGGARDTDKVADSLKEFSIRAVDGSKTTAEGFKALGFDADEMGRRFSEGGDSAKTAFGAVLEALRNTGDAQQQALIWQRLFGTQFEDMGDAINKLSLDPAKREFDDLHGTSDRATKTASDNFKSEWEEATRTVGQYFSDLKTDIADWFTNLPVVRDIPGLIKDTFTPTGGQLGYFDPNLKIDPNATGNMLIPPDLRVGAPPPAPPAGGGAAPAAAGPLGPFVQSFLGAPPPGTGSAPVPGDRTPIVPDDGNGTAKKTKPSFDPSQYSVDAIPVAGAPVGPIPAGGAPGVPMWGTGSDPFAKPGYGAYQVDPQKVYDAETSVMSARNSVESARIRVLEMEAEGTATAQDLLTAKNAVTMAERQYTSAQMKLAEAQQGAWKKMENSAKGFANGMGEIGAALDNDLGISKGLPGLAENLTKFIANIAAAPLLGQLDAISRANPSQGGYGLMGILGAQGVFGEKYNGIDYSKYGYGQSGIGPAALQPGYGGNVGSMLGLAQASSGNVKYGPASDLANGLADCSGSISDLVEMLQTGKTSPGRLFTTTNFSSDEEAAKLGFLPGYRDGALNVGVTPLPGSSGHMAATLPNGVNFEGGGGTGGGAQYGGSAVGALDPQFSKHYYMPVGGTATAPVAPAPTSTGPADIYNPANTDPGLTNPAAPTSGTYVPNPTPLPAFGGGGGAMAGGPPTAAPFTRTPGVGGIAPPAMPGGGGPGVGGGAMDMAMTAAGGLDLLAPGAGQAAQMGMKLANRAIQFGGQAAGIGVSGLMETFLPSGSPLGNLGNSWFGKLASGFASARPALPNTAAQKAPTNPNAQGQQGQSTNNTTNNNVSITNNGATEDGNGKDAVRHLEAMYSPTGVR</sequence>
<name>A0ABT6L895_9MYCO</name>
<evidence type="ECO:0000313" key="3">
    <source>
        <dbReference type="EMBL" id="MDH6199181.1"/>
    </source>
</evidence>
<comment type="caution">
    <text evidence="3">The sequence shown here is derived from an EMBL/GenBank/DDBJ whole genome shotgun (WGS) entry which is preliminary data.</text>
</comment>
<reference evidence="3 4" key="1">
    <citation type="submission" date="2023-04" db="EMBL/GenBank/DDBJ databases">
        <title>Forest soil microbial communities from Buena Vista Peninsula, Colon Province, Panama.</title>
        <authorList>
            <person name="Bouskill N."/>
        </authorList>
    </citation>
    <scope>NUCLEOTIDE SEQUENCE [LARGE SCALE GENOMIC DNA]</scope>
    <source>
        <strain evidence="3 4">AC80</strain>
    </source>
</reference>
<feature type="domain" description="Phage tail tape measure protein" evidence="2">
    <location>
        <begin position="229"/>
        <end position="430"/>
    </location>
</feature>
<feature type="region of interest" description="Disordered" evidence="1">
    <location>
        <begin position="578"/>
        <end position="613"/>
    </location>
</feature>
<protein>
    <recommendedName>
        <fullName evidence="2">Phage tail tape measure protein domain-containing protein</fullName>
    </recommendedName>
</protein>